<comment type="caution">
    <text evidence="2">The sequence shown here is derived from an EMBL/GenBank/DDBJ whole genome shotgun (WGS) entry which is preliminary data.</text>
</comment>
<dbReference type="InterPro" id="IPR032854">
    <property type="entry name" value="ALKBH3"/>
</dbReference>
<gene>
    <name evidence="2" type="ORF">ACFO0C_21585</name>
</gene>
<dbReference type="InterPro" id="IPR005123">
    <property type="entry name" value="Oxoglu/Fe-dep_dioxygenase_dom"/>
</dbReference>
<evidence type="ECO:0000313" key="2">
    <source>
        <dbReference type="EMBL" id="MFC4067536.1"/>
    </source>
</evidence>
<keyword evidence="2" id="KW-0560">Oxidoreductase</keyword>
<evidence type="ECO:0000259" key="1">
    <source>
        <dbReference type="PROSITE" id="PS51471"/>
    </source>
</evidence>
<organism evidence="2 3">
    <name type="scientific">Actinoplanes subglobosus</name>
    <dbReference type="NCBI Taxonomy" id="1547892"/>
    <lineage>
        <taxon>Bacteria</taxon>
        <taxon>Bacillati</taxon>
        <taxon>Actinomycetota</taxon>
        <taxon>Actinomycetes</taxon>
        <taxon>Micromonosporales</taxon>
        <taxon>Micromonosporaceae</taxon>
        <taxon>Actinoplanes</taxon>
    </lineage>
</organism>
<dbReference type="PANTHER" id="PTHR31212">
    <property type="entry name" value="ALPHA-KETOGLUTARATE-DEPENDENT DIOXYGENASE ALKB HOMOLOG 3"/>
    <property type="match status" value="1"/>
</dbReference>
<dbReference type="RefSeq" id="WP_378068444.1">
    <property type="nucleotide sequence ID" value="NZ_JBHSBL010000017.1"/>
</dbReference>
<dbReference type="GO" id="GO:0051213">
    <property type="term" value="F:dioxygenase activity"/>
    <property type="evidence" value="ECO:0007669"/>
    <property type="project" value="UniProtKB-KW"/>
</dbReference>
<name>A0ABV8IU83_9ACTN</name>
<dbReference type="InterPro" id="IPR027450">
    <property type="entry name" value="AlkB-like"/>
</dbReference>
<dbReference type="PANTHER" id="PTHR31212:SF4">
    <property type="entry name" value="ALPHA-KETOGLUTARATE-DEPENDENT DIOXYGENASE ALKB HOMOLOG 3"/>
    <property type="match status" value="1"/>
</dbReference>
<dbReference type="Pfam" id="PF13532">
    <property type="entry name" value="2OG-FeII_Oxy_2"/>
    <property type="match status" value="1"/>
</dbReference>
<dbReference type="Gene3D" id="2.60.120.590">
    <property type="entry name" value="Alpha-ketoglutarate-dependent dioxygenase AlkB-like"/>
    <property type="match status" value="1"/>
</dbReference>
<proteinExistence type="predicted"/>
<dbReference type="EMBL" id="JBHSBL010000017">
    <property type="protein sequence ID" value="MFC4067536.1"/>
    <property type="molecule type" value="Genomic_DNA"/>
</dbReference>
<dbReference type="PROSITE" id="PS51471">
    <property type="entry name" value="FE2OG_OXY"/>
    <property type="match status" value="1"/>
</dbReference>
<dbReference type="Proteomes" id="UP001595867">
    <property type="component" value="Unassembled WGS sequence"/>
</dbReference>
<feature type="domain" description="Fe2OG dioxygenase" evidence="1">
    <location>
        <begin position="116"/>
        <end position="215"/>
    </location>
</feature>
<evidence type="ECO:0000313" key="3">
    <source>
        <dbReference type="Proteomes" id="UP001595867"/>
    </source>
</evidence>
<protein>
    <submittedName>
        <fullName evidence="2">Alpha-ketoglutarate-dependent dioxygenase AlkB</fullName>
    </submittedName>
</protein>
<keyword evidence="3" id="KW-1185">Reference proteome</keyword>
<keyword evidence="2" id="KW-0223">Dioxygenase</keyword>
<dbReference type="InterPro" id="IPR037151">
    <property type="entry name" value="AlkB-like_sf"/>
</dbReference>
<sequence length="217" mass="23699">MTSAYQPSLLDLTSGPGLMSGPVEAVASLTGRLTRHQLTAGAWADVLPGWLHGSDTVFEALLGIDWRAERRRMYDDVVDVPRLLRWFGPREPLPHPALTAARAELNRHYADELGEEFVTAGMCLYRDGRDSVAWHGDTIGRSATEDTMVAIVSFGSPRNLLLRPRAGGHETLRFPLGHGDLIVMGGSCQRTWEHAVPKTAKPVGPRVSVQFRPAGVA</sequence>
<accession>A0ABV8IU83</accession>
<reference evidence="3" key="1">
    <citation type="journal article" date="2019" name="Int. J. Syst. Evol. Microbiol.">
        <title>The Global Catalogue of Microorganisms (GCM) 10K type strain sequencing project: providing services to taxonomists for standard genome sequencing and annotation.</title>
        <authorList>
            <consortium name="The Broad Institute Genomics Platform"/>
            <consortium name="The Broad Institute Genome Sequencing Center for Infectious Disease"/>
            <person name="Wu L."/>
            <person name="Ma J."/>
        </authorList>
    </citation>
    <scope>NUCLEOTIDE SEQUENCE [LARGE SCALE GENOMIC DNA]</scope>
    <source>
        <strain evidence="3">TBRC 5832</strain>
    </source>
</reference>
<dbReference type="SUPFAM" id="SSF51197">
    <property type="entry name" value="Clavaminate synthase-like"/>
    <property type="match status" value="1"/>
</dbReference>